<dbReference type="FunCoup" id="A0A165GHP4">
    <property type="interactions" value="313"/>
</dbReference>
<dbReference type="GO" id="GO:0006364">
    <property type="term" value="P:rRNA processing"/>
    <property type="evidence" value="ECO:0007669"/>
    <property type="project" value="TreeGrafter"/>
</dbReference>
<dbReference type="AlphaFoldDB" id="A0A165GHP4"/>
<dbReference type="InParanoid" id="A0A165GHP4"/>
<feature type="compositionally biased region" description="Basic and acidic residues" evidence="2">
    <location>
        <begin position="79"/>
        <end position="104"/>
    </location>
</feature>
<name>A0A165GHP4_EXIGL</name>
<dbReference type="GO" id="GO:0005730">
    <property type="term" value="C:nucleolus"/>
    <property type="evidence" value="ECO:0007669"/>
    <property type="project" value="TreeGrafter"/>
</dbReference>
<dbReference type="Pfam" id="PF05291">
    <property type="entry name" value="Bystin"/>
    <property type="match status" value="1"/>
</dbReference>
<keyword evidence="4" id="KW-1185">Reference proteome</keyword>
<sequence length="481" mass="53123">MEGDPPCSDALSLLAFRGTKGAVAGGAAITPPAPNKQKSNRHDPLHVQLARDEQDAGPLSKPGKRKSKRKSQADDDDDKVIIDPKTSRKIFELAKDQQDELRASDDDESSDDRMARPRDVVQDDSDDDWGSDKDVDEEIYEELEIDEADMHALDALIPSNSGERRTLADMILNKLDEAENGAADDDDAMSIKSSATRKLRFRDPDAAPDPSEGLDPKVVEAYTRIGHLLASYRSGPLPKLFKLLPSMPQWARLLALTEPPRWSPHATRAATRVFVSNLKPAAARVFLEGVLLPAVRADMREHQGRLNVHLYEALKKAIYKPAAFFKGVLFPLAEGGCTLKEAAVLSSVLARVSIPVMHSAAALGRLAQLDYSGPTSLFIRVLLDKKYALPYKVLDRVWEHFVRLANEHRTRGTELPVLWHQSLLVFVQRYASFLSADQKDALLDVVRVVPHPQIGPEVRREIVAAGERPVVVAGQDVEMSG</sequence>
<reference evidence="3 4" key="1">
    <citation type="journal article" date="2016" name="Mol. Biol. Evol.">
        <title>Comparative Genomics of Early-Diverging Mushroom-Forming Fungi Provides Insights into the Origins of Lignocellulose Decay Capabilities.</title>
        <authorList>
            <person name="Nagy L.G."/>
            <person name="Riley R."/>
            <person name="Tritt A."/>
            <person name="Adam C."/>
            <person name="Daum C."/>
            <person name="Floudas D."/>
            <person name="Sun H."/>
            <person name="Yadav J.S."/>
            <person name="Pangilinan J."/>
            <person name="Larsson K.H."/>
            <person name="Matsuura K."/>
            <person name="Barry K."/>
            <person name="Labutti K."/>
            <person name="Kuo R."/>
            <person name="Ohm R.A."/>
            <person name="Bhattacharya S.S."/>
            <person name="Shirouzu T."/>
            <person name="Yoshinaga Y."/>
            <person name="Martin F.M."/>
            <person name="Grigoriev I.V."/>
            <person name="Hibbett D.S."/>
        </authorList>
    </citation>
    <scope>NUCLEOTIDE SEQUENCE [LARGE SCALE GENOMIC DNA]</scope>
    <source>
        <strain evidence="3 4">HHB12029</strain>
    </source>
</reference>
<dbReference type="GO" id="GO:0030515">
    <property type="term" value="F:snoRNA binding"/>
    <property type="evidence" value="ECO:0007669"/>
    <property type="project" value="TreeGrafter"/>
</dbReference>
<evidence type="ECO:0000313" key="4">
    <source>
        <dbReference type="Proteomes" id="UP000077266"/>
    </source>
</evidence>
<evidence type="ECO:0000256" key="2">
    <source>
        <dbReference type="SAM" id="MobiDB-lite"/>
    </source>
</evidence>
<protein>
    <submittedName>
        <fullName evidence="3">Bystin-domain-containing protein</fullName>
    </submittedName>
</protein>
<proteinExistence type="inferred from homology"/>
<organism evidence="3 4">
    <name type="scientific">Exidia glandulosa HHB12029</name>
    <dbReference type="NCBI Taxonomy" id="1314781"/>
    <lineage>
        <taxon>Eukaryota</taxon>
        <taxon>Fungi</taxon>
        <taxon>Dikarya</taxon>
        <taxon>Basidiomycota</taxon>
        <taxon>Agaricomycotina</taxon>
        <taxon>Agaricomycetes</taxon>
        <taxon>Auriculariales</taxon>
        <taxon>Exidiaceae</taxon>
        <taxon>Exidia</taxon>
    </lineage>
</organism>
<evidence type="ECO:0000313" key="3">
    <source>
        <dbReference type="EMBL" id="KZV90533.1"/>
    </source>
</evidence>
<dbReference type="PANTHER" id="PTHR12821">
    <property type="entry name" value="BYSTIN"/>
    <property type="match status" value="1"/>
</dbReference>
<dbReference type="OrthoDB" id="2192561at2759"/>
<dbReference type="PANTHER" id="PTHR12821:SF0">
    <property type="entry name" value="BYSTIN"/>
    <property type="match status" value="1"/>
</dbReference>
<dbReference type="GO" id="GO:0030688">
    <property type="term" value="C:preribosome, small subunit precursor"/>
    <property type="evidence" value="ECO:0007669"/>
    <property type="project" value="TreeGrafter"/>
</dbReference>
<evidence type="ECO:0000256" key="1">
    <source>
        <dbReference type="ARBA" id="ARBA00007114"/>
    </source>
</evidence>
<dbReference type="Gene3D" id="1.25.40.480">
    <property type="match status" value="1"/>
</dbReference>
<feature type="compositionally biased region" description="Basic and acidic residues" evidence="2">
    <location>
        <begin position="111"/>
        <end position="121"/>
    </location>
</feature>
<feature type="compositionally biased region" description="Basic and acidic residues" evidence="2">
    <location>
        <begin position="40"/>
        <end position="54"/>
    </location>
</feature>
<dbReference type="EMBL" id="KV426047">
    <property type="protein sequence ID" value="KZV90533.1"/>
    <property type="molecule type" value="Genomic_DNA"/>
</dbReference>
<dbReference type="GO" id="GO:0005737">
    <property type="term" value="C:cytoplasm"/>
    <property type="evidence" value="ECO:0007669"/>
    <property type="project" value="TreeGrafter"/>
</dbReference>
<feature type="region of interest" description="Disordered" evidence="2">
    <location>
        <begin position="24"/>
        <end position="136"/>
    </location>
</feature>
<dbReference type="Proteomes" id="UP000077266">
    <property type="component" value="Unassembled WGS sequence"/>
</dbReference>
<comment type="similarity">
    <text evidence="1">Belongs to the bystin family.</text>
</comment>
<gene>
    <name evidence="3" type="ORF">EXIGLDRAFT_837779</name>
</gene>
<accession>A0A165GHP4</accession>
<feature type="compositionally biased region" description="Acidic residues" evidence="2">
    <location>
        <begin position="122"/>
        <end position="136"/>
    </location>
</feature>
<dbReference type="InterPro" id="IPR007955">
    <property type="entry name" value="Bystin"/>
</dbReference>
<dbReference type="STRING" id="1314781.A0A165GHP4"/>